<dbReference type="InterPro" id="IPR029044">
    <property type="entry name" value="Nucleotide-diphossugar_trans"/>
</dbReference>
<protein>
    <recommendedName>
        <fullName evidence="3">Galactosyltransferase Lgt5</fullName>
    </recommendedName>
</protein>
<accession>A0A7W8EQA0</accession>
<gene>
    <name evidence="1" type="ORF">HNQ68_001666</name>
</gene>
<reference evidence="1 2" key="1">
    <citation type="submission" date="2020-08" db="EMBL/GenBank/DDBJ databases">
        <title>Genomic Encyclopedia of Type Strains, Phase IV (KMG-IV): sequencing the most valuable type-strain genomes for metagenomic binning, comparative biology and taxonomic classification.</title>
        <authorList>
            <person name="Goeker M."/>
        </authorList>
    </citation>
    <scope>NUCLEOTIDE SEQUENCE [LARGE SCALE GENOMIC DNA]</scope>
    <source>
        <strain evidence="1 2">DSM 25620</strain>
    </source>
</reference>
<dbReference type="EMBL" id="JACHIL010000002">
    <property type="protein sequence ID" value="MBB5091142.1"/>
    <property type="molecule type" value="Genomic_DNA"/>
</dbReference>
<dbReference type="SUPFAM" id="SSF53448">
    <property type="entry name" value="Nucleotide-diphospho-sugar transferases"/>
    <property type="match status" value="1"/>
</dbReference>
<evidence type="ECO:0000313" key="1">
    <source>
        <dbReference type="EMBL" id="MBB5091142.1"/>
    </source>
</evidence>
<sequence>MTTVNTVWIGKKLGLVHAACLRSLIRHGHDVVLHAYGKPEDTPDGVRLFDASKLMDEKEIFAHKTTGSLAIASDMYRYRIQREGLGLYVDCDVYCLKPFPDADYVLSWESNTLLNPAILKVPYNSNLLNSLLEASEDPYFIPPWLPKKKQLSRSFKKIIGRGKHVSEQEWGVIGPQLLTYHVKKLQLESYAYAIDAFSPMYGAVSNMLFEEGLTVSDLVTSRTVGLHLYNSGLKGKEIIPNTPIYEIINS</sequence>
<organism evidence="1 2">
    <name type="scientific">Pseudochrobactrum saccharolyticum</name>
    <dbReference type="NCBI Taxonomy" id="354352"/>
    <lineage>
        <taxon>Bacteria</taxon>
        <taxon>Pseudomonadati</taxon>
        <taxon>Pseudomonadota</taxon>
        <taxon>Alphaproteobacteria</taxon>
        <taxon>Hyphomicrobiales</taxon>
        <taxon>Brucellaceae</taxon>
        <taxon>Pseudochrobactrum</taxon>
    </lineage>
</organism>
<name>A0A7W8EQA0_9HYPH</name>
<evidence type="ECO:0008006" key="3">
    <source>
        <dbReference type="Google" id="ProtNLM"/>
    </source>
</evidence>
<dbReference type="AlphaFoldDB" id="A0A7W8EQA0"/>
<proteinExistence type="predicted"/>
<comment type="caution">
    <text evidence="1">The sequence shown here is derived from an EMBL/GenBank/DDBJ whole genome shotgun (WGS) entry which is preliminary data.</text>
</comment>
<dbReference type="Gene3D" id="3.90.550.20">
    <property type="match status" value="1"/>
</dbReference>
<dbReference type="Proteomes" id="UP000531231">
    <property type="component" value="Unassembled WGS sequence"/>
</dbReference>
<keyword evidence="2" id="KW-1185">Reference proteome</keyword>
<dbReference type="RefSeq" id="WP_022709403.1">
    <property type="nucleotide sequence ID" value="NZ_JACHIL010000002.1"/>
</dbReference>
<evidence type="ECO:0000313" key="2">
    <source>
        <dbReference type="Proteomes" id="UP000531231"/>
    </source>
</evidence>